<evidence type="ECO:0000313" key="3">
    <source>
        <dbReference type="Proteomes" id="UP000215196"/>
    </source>
</evidence>
<evidence type="ECO:0000313" key="2">
    <source>
        <dbReference type="EMBL" id="SNV47780.1"/>
    </source>
</evidence>
<feature type="transmembrane region" description="Helical" evidence="1">
    <location>
        <begin position="89"/>
        <end position="110"/>
    </location>
</feature>
<dbReference type="PROSITE" id="PS51257">
    <property type="entry name" value="PROKAR_LIPOPROTEIN"/>
    <property type="match status" value="1"/>
</dbReference>
<organism evidence="2 3">
    <name type="scientific">Chryseobacterium taklimakanense</name>
    <dbReference type="NCBI Taxonomy" id="536441"/>
    <lineage>
        <taxon>Bacteria</taxon>
        <taxon>Pseudomonadati</taxon>
        <taxon>Bacteroidota</taxon>
        <taxon>Flavobacteriia</taxon>
        <taxon>Flavobacteriales</taxon>
        <taxon>Weeksellaceae</taxon>
        <taxon>Chryseobacterium group</taxon>
        <taxon>Chryseobacterium</taxon>
    </lineage>
</organism>
<sequence>MKYFLVSALVLFTSCASVKYDVSRSPQDFSAVRKDVKYVIWTNDGLRQRMKITAVENDSVKGFHGNQNFGLAKNNISKIRKNNTGGTVVLSYLGASIALFAAFGIMWTTAPRTVE</sequence>
<name>A0A239XN22_9FLAO</name>
<proteinExistence type="predicted"/>
<dbReference type="EMBL" id="LT906465">
    <property type="protein sequence ID" value="SNV47780.1"/>
    <property type="molecule type" value="Genomic_DNA"/>
</dbReference>
<evidence type="ECO:0000256" key="1">
    <source>
        <dbReference type="SAM" id="Phobius"/>
    </source>
</evidence>
<dbReference type="AlphaFoldDB" id="A0A239XN22"/>
<dbReference type="KEGG" id="ctak:4412677_01800"/>
<dbReference type="RefSeq" id="WP_095072514.1">
    <property type="nucleotide sequence ID" value="NZ_LT906465.1"/>
</dbReference>
<gene>
    <name evidence="2" type="ORF">SAMEA4412677_01800</name>
</gene>
<accession>A0A239XN22</accession>
<keyword evidence="1" id="KW-0472">Membrane</keyword>
<protein>
    <recommendedName>
        <fullName evidence="4">Lipoprotein</fullName>
    </recommendedName>
</protein>
<dbReference type="Proteomes" id="UP000215196">
    <property type="component" value="Chromosome 1"/>
</dbReference>
<evidence type="ECO:0008006" key="4">
    <source>
        <dbReference type="Google" id="ProtNLM"/>
    </source>
</evidence>
<reference evidence="2 3" key="1">
    <citation type="submission" date="2017-06" db="EMBL/GenBank/DDBJ databases">
        <authorList>
            <consortium name="Pathogen Informatics"/>
        </authorList>
    </citation>
    <scope>NUCLEOTIDE SEQUENCE [LARGE SCALE GENOMIC DNA]</scope>
    <source>
        <strain evidence="2 3">NCTC13490</strain>
    </source>
</reference>
<keyword evidence="1" id="KW-0812">Transmembrane</keyword>
<keyword evidence="3" id="KW-1185">Reference proteome</keyword>
<keyword evidence="1" id="KW-1133">Transmembrane helix</keyword>